<proteinExistence type="predicted"/>
<organism evidence="2">
    <name type="scientific">Geladintestivirus 6</name>
    <dbReference type="NCBI Taxonomy" id="3233138"/>
    <lineage>
        <taxon>Viruses</taxon>
        <taxon>Duplodnaviria</taxon>
        <taxon>Heunggongvirae</taxon>
        <taxon>Uroviricota</taxon>
        <taxon>Caudoviricetes</taxon>
        <taxon>Crassvirales</taxon>
    </lineage>
</organism>
<protein>
    <submittedName>
        <fullName evidence="2">Uncharacterized protein</fullName>
    </submittedName>
</protein>
<feature type="transmembrane region" description="Helical" evidence="1">
    <location>
        <begin position="12"/>
        <end position="32"/>
    </location>
</feature>
<keyword evidence="1" id="KW-0812">Transmembrane</keyword>
<accession>A0AAU8MK15</accession>
<sequence length="46" mass="5936">MFKTHFRNFIRHRFILFTNIIQRIPIVFPIIIRIPYYRFYRRSCCK</sequence>
<keyword evidence="1" id="KW-1133">Transmembrane helix</keyword>
<evidence type="ECO:0000256" key="1">
    <source>
        <dbReference type="SAM" id="Phobius"/>
    </source>
</evidence>
<keyword evidence="1" id="KW-0472">Membrane</keyword>
<name>A0AAU8MK15_9CAUD</name>
<reference evidence="2" key="1">
    <citation type="submission" date="2024-06" db="EMBL/GenBank/DDBJ databases">
        <title>Intestivirid acquisition increases across infancy in a wild primate population.</title>
        <authorList>
            <person name="Schneider-Creas I.A."/>
            <person name="Moya I.L."/>
            <person name="Chiou K.L."/>
            <person name="Baniel A."/>
            <person name="Azanaw Haile A."/>
            <person name="Kebede F."/>
            <person name="Abebe B."/>
            <person name="Snyder-Mackler N."/>
            <person name="Varsani A."/>
        </authorList>
    </citation>
    <scope>NUCLEOTIDE SEQUENCE</scope>
    <source>
        <strain evidence="2">Int_RNL_2018_1178_PEE</strain>
    </source>
</reference>
<evidence type="ECO:0000313" key="2">
    <source>
        <dbReference type="EMBL" id="XCO00249.1"/>
    </source>
</evidence>
<dbReference type="EMBL" id="PP965496">
    <property type="protein sequence ID" value="XCO00249.1"/>
    <property type="molecule type" value="Genomic_DNA"/>
</dbReference>